<protein>
    <recommendedName>
        <fullName evidence="2">Cyclic nucleotide-binding domain-containing protein</fullName>
    </recommendedName>
</protein>
<evidence type="ECO:0000313" key="4">
    <source>
        <dbReference type="Proteomes" id="UP000693981"/>
    </source>
</evidence>
<dbReference type="CDD" id="cd00038">
    <property type="entry name" value="CAP_ED"/>
    <property type="match status" value="1"/>
</dbReference>
<feature type="region of interest" description="Disordered" evidence="1">
    <location>
        <begin position="220"/>
        <end position="258"/>
    </location>
</feature>
<dbReference type="InterPro" id="IPR000595">
    <property type="entry name" value="cNMP-bd_dom"/>
</dbReference>
<feature type="domain" description="Cyclic nucleotide-binding" evidence="2">
    <location>
        <begin position="1"/>
        <end position="86"/>
    </location>
</feature>
<dbReference type="OrthoDB" id="421226at2759"/>
<accession>A0A8T1WWK7</accession>
<evidence type="ECO:0000259" key="2">
    <source>
        <dbReference type="PROSITE" id="PS50042"/>
    </source>
</evidence>
<dbReference type="PROSITE" id="PS50042">
    <property type="entry name" value="CNMP_BINDING_3"/>
    <property type="match status" value="1"/>
</dbReference>
<comment type="caution">
    <text evidence="3">The sequence shown here is derived from an EMBL/GenBank/DDBJ whole genome shotgun (WGS) entry which is preliminary data.</text>
</comment>
<reference evidence="3" key="1">
    <citation type="submission" date="2021-02" db="EMBL/GenBank/DDBJ databases">
        <authorList>
            <person name="Palmer J.M."/>
        </authorList>
    </citation>
    <scope>NUCLEOTIDE SEQUENCE</scope>
    <source>
        <strain evidence="3">SCRP23</strain>
    </source>
</reference>
<name>A0A8T1WWK7_9STRA</name>
<dbReference type="Proteomes" id="UP000693981">
    <property type="component" value="Unassembled WGS sequence"/>
</dbReference>
<proteinExistence type="predicted"/>
<dbReference type="Pfam" id="PF00027">
    <property type="entry name" value="cNMP_binding"/>
    <property type="match status" value="1"/>
</dbReference>
<evidence type="ECO:0000313" key="3">
    <source>
        <dbReference type="EMBL" id="KAG7397124.1"/>
    </source>
</evidence>
<gene>
    <name evidence="3" type="ORF">PHYBOEH_001223</name>
</gene>
<sequence length="258" mass="29155">MKGDVDRSMYFIAHGRILVKLDSAESVRERGEFFGELALLYGIARLETCVALTITELYRLDHEPYERLLQDFPEYRYQNRLAWTRPTGSAPDHTVLESIVRNFQKGIRRSVVSFQEPAMSIIPPLDVVANAERINTDLPHSHIYRFIMELLARLHHLSPLEARDLVVQGRTAARKHLKALLGLATSRDEKPHLEMLVPMIDTHEDVSAFQHGDEEANWDKAQDCTEPDGQPSSSSASGRRATVGAFAKQGSRLDVLNV</sequence>
<evidence type="ECO:0000256" key="1">
    <source>
        <dbReference type="SAM" id="MobiDB-lite"/>
    </source>
</evidence>
<keyword evidence="4" id="KW-1185">Reference proteome</keyword>
<organism evidence="3 4">
    <name type="scientific">Phytophthora boehmeriae</name>
    <dbReference type="NCBI Taxonomy" id="109152"/>
    <lineage>
        <taxon>Eukaryota</taxon>
        <taxon>Sar</taxon>
        <taxon>Stramenopiles</taxon>
        <taxon>Oomycota</taxon>
        <taxon>Peronosporomycetes</taxon>
        <taxon>Peronosporales</taxon>
        <taxon>Peronosporaceae</taxon>
        <taxon>Phytophthora</taxon>
    </lineage>
</organism>
<dbReference type="AlphaFoldDB" id="A0A8T1WWK7"/>
<dbReference type="EMBL" id="JAGDFL010000125">
    <property type="protein sequence ID" value="KAG7397124.1"/>
    <property type="molecule type" value="Genomic_DNA"/>
</dbReference>